<dbReference type="EC" id="4.1.1.23" evidence="3"/>
<keyword evidence="6" id="KW-0665">Pyrimidine biosynthesis</keyword>
<gene>
    <name evidence="10" type="ORF">ASZ90_018792</name>
</gene>
<dbReference type="GO" id="GO:0006207">
    <property type="term" value="P:'de novo' pyrimidine nucleobase biosynthetic process"/>
    <property type="evidence" value="ECO:0007669"/>
    <property type="project" value="InterPro"/>
</dbReference>
<dbReference type="InterPro" id="IPR018089">
    <property type="entry name" value="OMPdecase_AS"/>
</dbReference>
<evidence type="ECO:0000256" key="3">
    <source>
        <dbReference type="ARBA" id="ARBA00012321"/>
    </source>
</evidence>
<comment type="caution">
    <text evidence="10">The sequence shown here is derived from an EMBL/GenBank/DDBJ whole genome shotgun (WGS) entry which is preliminary data.</text>
</comment>
<dbReference type="InterPro" id="IPR001754">
    <property type="entry name" value="OMPdeCOase_dom"/>
</dbReference>
<feature type="domain" description="Orotidine 5'-phosphate decarboxylase" evidence="9">
    <location>
        <begin position="6"/>
        <end position="233"/>
    </location>
</feature>
<dbReference type="FunFam" id="3.20.20.70:FF:000015">
    <property type="entry name" value="Orotidine 5'-phosphate decarboxylase"/>
    <property type="match status" value="1"/>
</dbReference>
<evidence type="ECO:0000313" key="10">
    <source>
        <dbReference type="EMBL" id="KUG03830.1"/>
    </source>
</evidence>
<dbReference type="InterPro" id="IPR014732">
    <property type="entry name" value="OMPdecase"/>
</dbReference>
<dbReference type="SUPFAM" id="SSF51366">
    <property type="entry name" value="Ribulose-phoshate binding barrel"/>
    <property type="match status" value="1"/>
</dbReference>
<evidence type="ECO:0000256" key="8">
    <source>
        <dbReference type="ARBA" id="ARBA00033428"/>
    </source>
</evidence>
<evidence type="ECO:0000256" key="2">
    <source>
        <dbReference type="ARBA" id="ARBA00011738"/>
    </source>
</evidence>
<dbReference type="InterPro" id="IPR011060">
    <property type="entry name" value="RibuloseP-bd_barrel"/>
</dbReference>
<dbReference type="GO" id="GO:0044205">
    <property type="term" value="P:'de novo' UMP biosynthetic process"/>
    <property type="evidence" value="ECO:0007669"/>
    <property type="project" value="UniProtKB-UniPathway"/>
</dbReference>
<dbReference type="HAMAP" id="MF_01200_B">
    <property type="entry name" value="OMPdecase_type1_B"/>
    <property type="match status" value="1"/>
</dbReference>
<evidence type="ECO:0000259" key="9">
    <source>
        <dbReference type="SMART" id="SM00934"/>
    </source>
</evidence>
<evidence type="ECO:0000256" key="4">
    <source>
        <dbReference type="ARBA" id="ARBA00021923"/>
    </source>
</evidence>
<reference evidence="10" key="1">
    <citation type="journal article" date="2015" name="Proc. Natl. Acad. Sci. U.S.A.">
        <title>Networks of energetic and metabolic interactions define dynamics in microbial communities.</title>
        <authorList>
            <person name="Embree M."/>
            <person name="Liu J.K."/>
            <person name="Al-Bassam M.M."/>
            <person name="Zengler K."/>
        </authorList>
    </citation>
    <scope>NUCLEOTIDE SEQUENCE</scope>
</reference>
<accession>A0A0W8E5Z1</accession>
<comment type="subunit">
    <text evidence="2">Homodimer.</text>
</comment>
<dbReference type="Pfam" id="PF00215">
    <property type="entry name" value="OMPdecase"/>
    <property type="match status" value="1"/>
</dbReference>
<keyword evidence="7 10" id="KW-0456">Lyase</keyword>
<dbReference type="GO" id="GO:0005829">
    <property type="term" value="C:cytosol"/>
    <property type="evidence" value="ECO:0007669"/>
    <property type="project" value="TreeGrafter"/>
</dbReference>
<dbReference type="NCBIfam" id="NF001273">
    <property type="entry name" value="PRK00230.1"/>
    <property type="match status" value="1"/>
</dbReference>
<dbReference type="PROSITE" id="PS00156">
    <property type="entry name" value="OMPDECASE"/>
    <property type="match status" value="1"/>
</dbReference>
<dbReference type="AlphaFoldDB" id="A0A0W8E5Z1"/>
<dbReference type="PANTHER" id="PTHR32119">
    <property type="entry name" value="OROTIDINE 5'-PHOSPHATE DECARBOXYLASE"/>
    <property type="match status" value="1"/>
</dbReference>
<name>A0A0W8E5Z1_9ZZZZ</name>
<evidence type="ECO:0000256" key="1">
    <source>
        <dbReference type="ARBA" id="ARBA00004861"/>
    </source>
</evidence>
<dbReference type="PANTHER" id="PTHR32119:SF2">
    <property type="entry name" value="OROTIDINE 5'-PHOSPHATE DECARBOXYLASE"/>
    <property type="match status" value="1"/>
</dbReference>
<dbReference type="InterPro" id="IPR047596">
    <property type="entry name" value="OMPdecase_bac"/>
</dbReference>
<dbReference type="EMBL" id="LNQE01001867">
    <property type="protein sequence ID" value="KUG03830.1"/>
    <property type="molecule type" value="Genomic_DNA"/>
</dbReference>
<evidence type="ECO:0000256" key="7">
    <source>
        <dbReference type="ARBA" id="ARBA00023239"/>
    </source>
</evidence>
<comment type="pathway">
    <text evidence="1">Pyrimidine metabolism; UMP biosynthesis via de novo pathway; UMP from orotate: step 2/2.</text>
</comment>
<keyword evidence="5" id="KW-0210">Decarboxylase</keyword>
<sequence>MQARDRIVLALDVDSKEKAISLVKELAGYVGVFKVGMQLYNSVGPDIVKEINQLGGKVFVDLKFHDIPNTVAAAGRVMARLGCHMFNVHAAGGREMMQSLVDELKQEAERLGQPEPITLAVTVLTSINQQQLVQEMYVKDMQIKDLVVRWALMARECGINGVVCSPQEISAIRETCGPDFKIVTPGIRPAWSEANDQKRITTPRQALDMGADYMVIGRPIVKADNPIEAALKIIDELEE</sequence>
<evidence type="ECO:0000256" key="5">
    <source>
        <dbReference type="ARBA" id="ARBA00022793"/>
    </source>
</evidence>
<dbReference type="CDD" id="cd04725">
    <property type="entry name" value="OMP_decarboxylase_like"/>
    <property type="match status" value="1"/>
</dbReference>
<dbReference type="NCBIfam" id="TIGR01740">
    <property type="entry name" value="pyrF"/>
    <property type="match status" value="1"/>
</dbReference>
<organism evidence="10">
    <name type="scientific">hydrocarbon metagenome</name>
    <dbReference type="NCBI Taxonomy" id="938273"/>
    <lineage>
        <taxon>unclassified sequences</taxon>
        <taxon>metagenomes</taxon>
        <taxon>ecological metagenomes</taxon>
    </lineage>
</organism>
<dbReference type="SMART" id="SM00934">
    <property type="entry name" value="OMPdecase"/>
    <property type="match status" value="1"/>
</dbReference>
<dbReference type="InterPro" id="IPR013785">
    <property type="entry name" value="Aldolase_TIM"/>
</dbReference>
<protein>
    <recommendedName>
        <fullName evidence="4">Orotidine 5'-phosphate decarboxylase</fullName>
        <ecNumber evidence="3">4.1.1.23</ecNumber>
    </recommendedName>
    <alternativeName>
        <fullName evidence="8">OMP decarboxylase</fullName>
    </alternativeName>
</protein>
<dbReference type="UniPathway" id="UPA00070">
    <property type="reaction ID" value="UER00120"/>
</dbReference>
<dbReference type="GO" id="GO:0004590">
    <property type="term" value="F:orotidine-5'-phosphate decarboxylase activity"/>
    <property type="evidence" value="ECO:0007669"/>
    <property type="project" value="UniProtKB-EC"/>
</dbReference>
<proteinExistence type="inferred from homology"/>
<dbReference type="Gene3D" id="3.20.20.70">
    <property type="entry name" value="Aldolase class I"/>
    <property type="match status" value="1"/>
</dbReference>
<evidence type="ECO:0000256" key="6">
    <source>
        <dbReference type="ARBA" id="ARBA00022975"/>
    </source>
</evidence>